<keyword evidence="2" id="KW-0472">Membrane</keyword>
<sequence>MGSDNIYACNRSSIRTASRIGLMATIFVVFMVFVGVSRNGNGKLRSGQSTIKTTHDANQYDNYDWKELPNDIKTAAKNLGYSQQIWDDYNTRPPIFESLWVQLDAVEQEAAIALGYNAKTWCNDDDGTRDEETSVPSEEFSEEDWEVEDWEEDSEEDSEDKTMAPTGEDTEEDTEEDTDGDTDGDMEEEADDDIVDYSTETPSDEDTEEVSDLPTDDED</sequence>
<dbReference type="EMBL" id="HBIX01002237">
    <property type="protein sequence ID" value="CAE0708939.1"/>
    <property type="molecule type" value="Transcribed_RNA"/>
</dbReference>
<reference evidence="3" key="1">
    <citation type="submission" date="2021-01" db="EMBL/GenBank/DDBJ databases">
        <authorList>
            <person name="Corre E."/>
            <person name="Pelletier E."/>
            <person name="Niang G."/>
            <person name="Scheremetjew M."/>
            <person name="Finn R."/>
            <person name="Kale V."/>
            <person name="Holt S."/>
            <person name="Cochrane G."/>
            <person name="Meng A."/>
            <person name="Brown T."/>
            <person name="Cohen L."/>
        </authorList>
    </citation>
    <scope>NUCLEOTIDE SEQUENCE</scope>
    <source>
        <strain evidence="3">10249 10 AB</strain>
    </source>
</reference>
<keyword evidence="2" id="KW-1133">Transmembrane helix</keyword>
<name>A0A7S4AAC5_9STRA</name>
<feature type="compositionally biased region" description="Acidic residues" evidence="1">
    <location>
        <begin position="202"/>
        <end position="219"/>
    </location>
</feature>
<feature type="region of interest" description="Disordered" evidence="1">
    <location>
        <begin position="120"/>
        <end position="219"/>
    </location>
</feature>
<protein>
    <submittedName>
        <fullName evidence="3">Uncharacterized protein</fullName>
    </submittedName>
</protein>
<evidence type="ECO:0000313" key="3">
    <source>
        <dbReference type="EMBL" id="CAE0708939.1"/>
    </source>
</evidence>
<accession>A0A7S4AAC5</accession>
<organism evidence="3">
    <name type="scientific">Pseudo-nitzschia australis</name>
    <dbReference type="NCBI Taxonomy" id="44445"/>
    <lineage>
        <taxon>Eukaryota</taxon>
        <taxon>Sar</taxon>
        <taxon>Stramenopiles</taxon>
        <taxon>Ochrophyta</taxon>
        <taxon>Bacillariophyta</taxon>
        <taxon>Bacillariophyceae</taxon>
        <taxon>Bacillariophycidae</taxon>
        <taxon>Bacillariales</taxon>
        <taxon>Bacillariaceae</taxon>
        <taxon>Pseudo-nitzschia</taxon>
    </lineage>
</organism>
<proteinExistence type="predicted"/>
<keyword evidence="2" id="KW-0812">Transmembrane</keyword>
<evidence type="ECO:0000256" key="2">
    <source>
        <dbReference type="SAM" id="Phobius"/>
    </source>
</evidence>
<evidence type="ECO:0000256" key="1">
    <source>
        <dbReference type="SAM" id="MobiDB-lite"/>
    </source>
</evidence>
<feature type="compositionally biased region" description="Acidic residues" evidence="1">
    <location>
        <begin position="139"/>
        <end position="159"/>
    </location>
</feature>
<feature type="transmembrane region" description="Helical" evidence="2">
    <location>
        <begin position="20"/>
        <end position="36"/>
    </location>
</feature>
<gene>
    <name evidence="3" type="ORF">PAUS00366_LOCUS1659</name>
</gene>
<feature type="compositionally biased region" description="Acidic residues" evidence="1">
    <location>
        <begin position="168"/>
        <end position="195"/>
    </location>
</feature>
<dbReference type="AlphaFoldDB" id="A0A7S4AAC5"/>